<evidence type="ECO:0000313" key="5">
    <source>
        <dbReference type="Proteomes" id="UP000248066"/>
    </source>
</evidence>
<dbReference type="InterPro" id="IPR042001">
    <property type="entry name" value="Sortase_F"/>
</dbReference>
<gene>
    <name evidence="4" type="ORF">CR205_18405</name>
</gene>
<dbReference type="Proteomes" id="UP000248066">
    <property type="component" value="Unassembled WGS sequence"/>
</dbReference>
<dbReference type="CDD" id="cd05829">
    <property type="entry name" value="Sortase_F"/>
    <property type="match status" value="1"/>
</dbReference>
<comment type="caution">
    <text evidence="4">The sequence shown here is derived from an EMBL/GenBank/DDBJ whole genome shotgun (WGS) entry which is preliminary data.</text>
</comment>
<dbReference type="Gene3D" id="2.40.260.10">
    <property type="entry name" value="Sortase"/>
    <property type="match status" value="1"/>
</dbReference>
<dbReference type="InterPro" id="IPR005754">
    <property type="entry name" value="Sortase"/>
</dbReference>
<dbReference type="EMBL" id="PDOF01000004">
    <property type="protein sequence ID" value="PYZ95505.1"/>
    <property type="molecule type" value="Genomic_DNA"/>
</dbReference>
<dbReference type="SUPFAM" id="SSF63817">
    <property type="entry name" value="Sortase"/>
    <property type="match status" value="1"/>
</dbReference>
<dbReference type="AlphaFoldDB" id="A0A2W0HDX3"/>
<name>A0A2W0HDX3_9BACI</name>
<organism evidence="4 5">
    <name type="scientific">Alteribacter lacisalsi</name>
    <dbReference type="NCBI Taxonomy" id="2045244"/>
    <lineage>
        <taxon>Bacteria</taxon>
        <taxon>Bacillati</taxon>
        <taxon>Bacillota</taxon>
        <taxon>Bacilli</taxon>
        <taxon>Bacillales</taxon>
        <taxon>Bacillaceae</taxon>
        <taxon>Alteribacter</taxon>
    </lineage>
</organism>
<proteinExistence type="predicted"/>
<reference evidence="4 5" key="1">
    <citation type="submission" date="2017-10" db="EMBL/GenBank/DDBJ databases">
        <title>Bacillus sp. nov., a halophilic bacterium isolated from a Yangshapao Lake.</title>
        <authorList>
            <person name="Wang H."/>
        </authorList>
    </citation>
    <scope>NUCLEOTIDE SEQUENCE [LARGE SCALE GENOMIC DNA]</scope>
    <source>
        <strain evidence="4 5">YSP-3</strain>
    </source>
</reference>
<feature type="region of interest" description="Disordered" evidence="3">
    <location>
        <begin position="40"/>
        <end position="116"/>
    </location>
</feature>
<evidence type="ECO:0000256" key="2">
    <source>
        <dbReference type="PIRSR" id="PIRSR605754-1"/>
    </source>
</evidence>
<sequence length="265" mass="28144">MHQVRSDLYSCADQPLKTSKALWTFLPLAALLFLAACGDGNPSSPEKEEGLSSVSGGVQAGDHEAGQEASTAPADGDASASAGQEDQREAEISSSEINEKAAEADDPDADGSSGTEAVSGILPVAVEIPEIGVYADIESLGLTDTGAMDVPDDGDLVGWYNRGAKPGAPGNAVLAGHVDDRSGPAVFYDLKELREGDEILVHGEDETLTFIVTRMEAYPYDDAPLQQIFGRSTARNLNLITCTGEFDREQRTHRERLVVYTELKT</sequence>
<dbReference type="GO" id="GO:0016787">
    <property type="term" value="F:hydrolase activity"/>
    <property type="evidence" value="ECO:0007669"/>
    <property type="project" value="UniProtKB-KW"/>
</dbReference>
<keyword evidence="1" id="KW-0378">Hydrolase</keyword>
<evidence type="ECO:0000256" key="1">
    <source>
        <dbReference type="ARBA" id="ARBA00022801"/>
    </source>
</evidence>
<feature type="compositionally biased region" description="Basic and acidic residues" evidence="3">
    <location>
        <begin position="85"/>
        <end position="103"/>
    </location>
</feature>
<dbReference type="Pfam" id="PF04203">
    <property type="entry name" value="Sortase"/>
    <property type="match status" value="1"/>
</dbReference>
<feature type="compositionally biased region" description="Low complexity" evidence="3">
    <location>
        <begin position="69"/>
        <end position="83"/>
    </location>
</feature>
<accession>A0A2W0HDX3</accession>
<protein>
    <recommendedName>
        <fullName evidence="6">Class F sortase</fullName>
    </recommendedName>
</protein>
<feature type="active site" description="Acyl-thioester intermediate" evidence="2">
    <location>
        <position position="242"/>
    </location>
</feature>
<feature type="active site" description="Proton donor/acceptor" evidence="2">
    <location>
        <position position="177"/>
    </location>
</feature>
<keyword evidence="5" id="KW-1185">Reference proteome</keyword>
<evidence type="ECO:0008006" key="6">
    <source>
        <dbReference type="Google" id="ProtNLM"/>
    </source>
</evidence>
<dbReference type="InterPro" id="IPR023365">
    <property type="entry name" value="Sortase_dom-sf"/>
</dbReference>
<evidence type="ECO:0000256" key="3">
    <source>
        <dbReference type="SAM" id="MobiDB-lite"/>
    </source>
</evidence>
<evidence type="ECO:0000313" key="4">
    <source>
        <dbReference type="EMBL" id="PYZ95505.1"/>
    </source>
</evidence>